<evidence type="ECO:0000313" key="1">
    <source>
        <dbReference type="EMBL" id="SFL32285.1"/>
    </source>
</evidence>
<gene>
    <name evidence="1" type="ORF">SAMN05421830_101589</name>
</gene>
<keyword evidence="2" id="KW-1185">Reference proteome</keyword>
<dbReference type="AlphaFoldDB" id="A0A8G2C0B2"/>
<dbReference type="Proteomes" id="UP000199581">
    <property type="component" value="Unassembled WGS sequence"/>
</dbReference>
<protein>
    <recommendedName>
        <fullName evidence="3">Nucleotidyl transferase AbiEii toxin, Type IV TA system</fullName>
    </recommendedName>
</protein>
<accession>A0A8G2C0B2</accession>
<proteinExistence type="predicted"/>
<evidence type="ECO:0008006" key="3">
    <source>
        <dbReference type="Google" id="ProtNLM"/>
    </source>
</evidence>
<evidence type="ECO:0000313" key="2">
    <source>
        <dbReference type="Proteomes" id="UP000199581"/>
    </source>
</evidence>
<dbReference type="EMBL" id="FOTO01000001">
    <property type="protein sequence ID" value="SFL32285.1"/>
    <property type="molecule type" value="Genomic_DNA"/>
</dbReference>
<organism evidence="1 2">
    <name type="scientific">Desulfomicrobium norvegicum (strain DSM 1741 / NCIMB 8310)</name>
    <name type="common">Desulfovibrio baculatus (strain Norway 4)</name>
    <name type="synonym">Desulfovibrio desulfuricans (strain Norway 4)</name>
    <dbReference type="NCBI Taxonomy" id="52561"/>
    <lineage>
        <taxon>Bacteria</taxon>
        <taxon>Pseudomonadati</taxon>
        <taxon>Thermodesulfobacteriota</taxon>
        <taxon>Desulfovibrionia</taxon>
        <taxon>Desulfovibrionales</taxon>
        <taxon>Desulfomicrobiaceae</taxon>
        <taxon>Desulfomicrobium</taxon>
    </lineage>
</organism>
<dbReference type="RefSeq" id="WP_244150270.1">
    <property type="nucleotide sequence ID" value="NZ_FOTO01000001.1"/>
</dbReference>
<reference evidence="1 2" key="1">
    <citation type="submission" date="2016-10" db="EMBL/GenBank/DDBJ databases">
        <authorList>
            <person name="Varghese N."/>
            <person name="Submissions S."/>
        </authorList>
    </citation>
    <scope>NUCLEOTIDE SEQUENCE [LARGE SCALE GENOMIC DNA]</scope>
    <source>
        <strain evidence="1 2">DSM 1741</strain>
    </source>
</reference>
<sequence>MEVATLLGDLAEEVVFLGGAVAGLLITDPASPAIRPTLDIDVLVEVGTLGEYYRFQERLRQRGFLEALGESVICRFRHGALILDVMPTDPDILGFANRWYVYAARDFRIMAVNSATLRVVSPASFLATKLDAFHGRGNGDFMLSHDMEDIIAVIDGRPEIVRDISTAEFEVRNYLREQFASLLQNRFFLDALPGYLPGDAGSQQRLPILLERLARLAVKAP</sequence>
<name>A0A8G2C0B2_DESNO</name>
<comment type="caution">
    <text evidence="1">The sequence shown here is derived from an EMBL/GenBank/DDBJ whole genome shotgun (WGS) entry which is preliminary data.</text>
</comment>